<evidence type="ECO:0000313" key="2">
    <source>
        <dbReference type="Proteomes" id="UP000583454"/>
    </source>
</evidence>
<organism evidence="1 2">
    <name type="scientific">Methylorubrum rhodinum</name>
    <dbReference type="NCBI Taxonomy" id="29428"/>
    <lineage>
        <taxon>Bacteria</taxon>
        <taxon>Pseudomonadati</taxon>
        <taxon>Pseudomonadota</taxon>
        <taxon>Alphaproteobacteria</taxon>
        <taxon>Hyphomicrobiales</taxon>
        <taxon>Methylobacteriaceae</taxon>
        <taxon>Methylorubrum</taxon>
    </lineage>
</organism>
<dbReference type="Gene3D" id="3.40.50.1820">
    <property type="entry name" value="alpha/beta hydrolase"/>
    <property type="match status" value="1"/>
</dbReference>
<comment type="caution">
    <text evidence="1">The sequence shown here is derived from an EMBL/GenBank/DDBJ whole genome shotgun (WGS) entry which is preliminary data.</text>
</comment>
<protein>
    <submittedName>
        <fullName evidence="1">Uncharacterized protein</fullName>
    </submittedName>
</protein>
<dbReference type="InterPro" id="IPR029058">
    <property type="entry name" value="AB_hydrolase_fold"/>
</dbReference>
<dbReference type="RefSeq" id="WP_183573005.1">
    <property type="nucleotide sequence ID" value="NZ_JACHOP010000027.1"/>
</dbReference>
<gene>
    <name evidence="1" type="ORF">HNR00_004430</name>
</gene>
<dbReference type="AlphaFoldDB" id="A0A840ZQ13"/>
<accession>A0A840ZQ13</accession>
<name>A0A840ZQ13_9HYPH</name>
<sequence length="142" mass="15244">MGAGAVPLTGQAGSRERGRDDALLREALARLDAPVIRYDGDEIQRLDLRYVHEIAETCPAGPVFVGGSCQGVLVALPVAQHLRRRGRHVPLPLRAGDAAGLSLAVTALPGRYERLVDLVDEGSTWPLHPQDAPFRQAVTVEP</sequence>
<evidence type="ECO:0000313" key="1">
    <source>
        <dbReference type="EMBL" id="MBB5759696.1"/>
    </source>
</evidence>
<reference evidence="1 2" key="1">
    <citation type="submission" date="2020-08" db="EMBL/GenBank/DDBJ databases">
        <title>Genomic Encyclopedia of Type Strains, Phase IV (KMG-IV): sequencing the most valuable type-strain genomes for metagenomic binning, comparative biology and taxonomic classification.</title>
        <authorList>
            <person name="Goeker M."/>
        </authorList>
    </citation>
    <scope>NUCLEOTIDE SEQUENCE [LARGE SCALE GENOMIC DNA]</scope>
    <source>
        <strain evidence="1 2">DSM 2163</strain>
    </source>
</reference>
<dbReference type="SUPFAM" id="SSF53474">
    <property type="entry name" value="alpha/beta-Hydrolases"/>
    <property type="match status" value="1"/>
</dbReference>
<dbReference type="Proteomes" id="UP000583454">
    <property type="component" value="Unassembled WGS sequence"/>
</dbReference>
<proteinExistence type="predicted"/>
<dbReference type="EMBL" id="JACHOP010000027">
    <property type="protein sequence ID" value="MBB5759696.1"/>
    <property type="molecule type" value="Genomic_DNA"/>
</dbReference>
<keyword evidence="2" id="KW-1185">Reference proteome</keyword>